<evidence type="ECO:0000256" key="1">
    <source>
        <dbReference type="ARBA" id="ARBA00023015"/>
    </source>
</evidence>
<dbReference type="PANTHER" id="PTHR44688">
    <property type="entry name" value="DNA-BINDING TRANSCRIPTIONAL ACTIVATOR DEVR_DOSR"/>
    <property type="match status" value="1"/>
</dbReference>
<name>A0A509EKZ6_9HYPH</name>
<organism evidence="5 6">
    <name type="scientific">Methylobacterium symbioticum</name>
    <dbReference type="NCBI Taxonomy" id="2584084"/>
    <lineage>
        <taxon>Bacteria</taxon>
        <taxon>Pseudomonadati</taxon>
        <taxon>Pseudomonadota</taxon>
        <taxon>Alphaproteobacteria</taxon>
        <taxon>Hyphomicrobiales</taxon>
        <taxon>Methylobacteriaceae</taxon>
        <taxon>Methylobacterium</taxon>
    </lineage>
</organism>
<dbReference type="InterPro" id="IPR000792">
    <property type="entry name" value="Tscrpt_reg_LuxR_C"/>
</dbReference>
<proteinExistence type="predicted"/>
<evidence type="ECO:0000256" key="2">
    <source>
        <dbReference type="ARBA" id="ARBA00023125"/>
    </source>
</evidence>
<keyword evidence="1" id="KW-0805">Transcription regulation</keyword>
<accession>A0A509EKZ6</accession>
<dbReference type="OrthoDB" id="6697591at2"/>
<protein>
    <recommendedName>
        <fullName evidence="4">HTH luxR-type domain-containing protein</fullName>
    </recommendedName>
</protein>
<sequence length="362" mass="37789">MDDAFEDLVDRIYEAAAIPDLWAATLSAIARFGEGAGALLFTSQGTEFRSIASPEIEEIVEAFLAGGWAARNDRPARLFARQHAGFLTDLDVYTRAELDANPLFTEFLRPRGLGWGTASAIAVPSGEQIVIDVERAYADGPVPASVVKRLDTLRPHLARAATMSARLRLQAVQVAADALDLVGLPAAVLGRQGQVLAMNGGAEALLGGALREGRRVALADPRADRLLGTAVEALAAGALAAARSIPMPGLAERAPAVAHLLPVRRSARDLFATASAILVVTPVAHGLLPGLSVLEGLFDLTAAEARVARSIANCRTVEQIAAESGTSPQTVRSQLKGVMAKTGVSRQAELVGLLAGAALPRL</sequence>
<dbReference type="PANTHER" id="PTHR44688:SF16">
    <property type="entry name" value="DNA-BINDING TRANSCRIPTIONAL ACTIVATOR DEVR_DOSR"/>
    <property type="match status" value="1"/>
</dbReference>
<dbReference type="SMART" id="SM00421">
    <property type="entry name" value="HTH_LUXR"/>
    <property type="match status" value="1"/>
</dbReference>
<dbReference type="InterPro" id="IPR016032">
    <property type="entry name" value="Sig_transdc_resp-reg_C-effctor"/>
</dbReference>
<feature type="domain" description="HTH luxR-type" evidence="4">
    <location>
        <begin position="293"/>
        <end position="358"/>
    </location>
</feature>
<dbReference type="AlphaFoldDB" id="A0A509EKZ6"/>
<dbReference type="InterPro" id="IPR036388">
    <property type="entry name" value="WH-like_DNA-bd_sf"/>
</dbReference>
<dbReference type="RefSeq" id="WP_142586076.1">
    <property type="nucleotide sequence ID" value="NZ_CABFPH010000161.1"/>
</dbReference>
<gene>
    <name evidence="5" type="ORF">MET9862_05451</name>
</gene>
<dbReference type="Gene3D" id="1.10.10.10">
    <property type="entry name" value="Winged helix-like DNA-binding domain superfamily/Winged helix DNA-binding domain"/>
    <property type="match status" value="1"/>
</dbReference>
<keyword evidence="3" id="KW-0804">Transcription</keyword>
<evidence type="ECO:0000256" key="3">
    <source>
        <dbReference type="ARBA" id="ARBA00023163"/>
    </source>
</evidence>
<dbReference type="SUPFAM" id="SSF46894">
    <property type="entry name" value="C-terminal effector domain of the bipartite response regulators"/>
    <property type="match status" value="1"/>
</dbReference>
<reference evidence="5 6" key="1">
    <citation type="submission" date="2019-06" db="EMBL/GenBank/DDBJ databases">
        <authorList>
            <person name="Rodrigo-Torres L."/>
            <person name="Arahal R. D."/>
            <person name="Lucena T."/>
        </authorList>
    </citation>
    <scope>NUCLEOTIDE SEQUENCE [LARGE SCALE GENOMIC DNA]</scope>
    <source>
        <strain evidence="5 6">SB0023/3</strain>
    </source>
</reference>
<evidence type="ECO:0000313" key="6">
    <source>
        <dbReference type="Proteomes" id="UP000410984"/>
    </source>
</evidence>
<dbReference type="GO" id="GO:0003677">
    <property type="term" value="F:DNA binding"/>
    <property type="evidence" value="ECO:0007669"/>
    <property type="project" value="UniProtKB-KW"/>
</dbReference>
<evidence type="ECO:0000313" key="5">
    <source>
        <dbReference type="EMBL" id="VUD74818.1"/>
    </source>
</evidence>
<dbReference type="EMBL" id="CABFPH010000161">
    <property type="protein sequence ID" value="VUD74818.1"/>
    <property type="molecule type" value="Genomic_DNA"/>
</dbReference>
<dbReference type="PROSITE" id="PS50043">
    <property type="entry name" value="HTH_LUXR_2"/>
    <property type="match status" value="1"/>
</dbReference>
<keyword evidence="2" id="KW-0238">DNA-binding</keyword>
<dbReference type="GO" id="GO:0006355">
    <property type="term" value="P:regulation of DNA-templated transcription"/>
    <property type="evidence" value="ECO:0007669"/>
    <property type="project" value="InterPro"/>
</dbReference>
<dbReference type="Proteomes" id="UP000410984">
    <property type="component" value="Unassembled WGS sequence"/>
</dbReference>
<evidence type="ECO:0000259" key="4">
    <source>
        <dbReference type="PROSITE" id="PS50043"/>
    </source>
</evidence>
<keyword evidence="6" id="KW-1185">Reference proteome</keyword>